<proteinExistence type="predicted"/>
<protein>
    <submittedName>
        <fullName evidence="3">Uncharacterized protein</fullName>
    </submittedName>
</protein>
<organism evidence="3 4">
    <name type="scientific">Marine Group III euryarchaeote CG-Epi1</name>
    <dbReference type="NCBI Taxonomy" id="1888995"/>
    <lineage>
        <taxon>Archaea</taxon>
        <taxon>Methanobacteriati</taxon>
        <taxon>Thermoplasmatota</taxon>
        <taxon>Thermoplasmata</taxon>
        <taxon>Candidatus Thermoprofundales</taxon>
    </lineage>
</organism>
<dbReference type="SUPFAM" id="SSF51735">
    <property type="entry name" value="NAD(P)-binding Rossmann-fold domains"/>
    <property type="match status" value="1"/>
</dbReference>
<dbReference type="Pfam" id="PF01408">
    <property type="entry name" value="GFO_IDH_MocA"/>
    <property type="match status" value="1"/>
</dbReference>
<feature type="domain" description="GFO/IDH/MocA-like oxidoreductase" evidence="2">
    <location>
        <begin position="130"/>
        <end position="238"/>
    </location>
</feature>
<sequence length="309" mass="34620">MIPKDKYIAVIGCGFWGSKHISEYLSLGISVVAVDENRDTLERMNEKGIISFSTLDKLLESDIELFGASICTPNNSHSKVAKKLMEKGIPVLVEKPLSTSVEEAEKTVKYANDNNVKLVVGHIFRFNNAIRKVKQIIERGEIGDIHLVKFQWTNMERLFDDRDVILDLALHPFDILDYIIDGDINIVSSTGASYRETIYPEVAFLSGFYGDIIFQIEVSWLTPPKVRELTVVGSKASLIVDAVGQKINMVNNSGEITKLNVVENNTIRDELQGFVNYILDSNFEHPARGKVGNRIVKIVSEALDKCQTN</sequence>
<dbReference type="InterPro" id="IPR000683">
    <property type="entry name" value="Gfo/Idh/MocA-like_OxRdtase_N"/>
</dbReference>
<feature type="domain" description="Gfo/Idh/MocA-like oxidoreductase N-terminal" evidence="1">
    <location>
        <begin position="8"/>
        <end position="122"/>
    </location>
</feature>
<dbReference type="Proteomes" id="UP000183080">
    <property type="component" value="Unassembled WGS sequence"/>
</dbReference>
<name>A0A1J5UA78_9ARCH</name>
<evidence type="ECO:0000259" key="2">
    <source>
        <dbReference type="Pfam" id="PF22725"/>
    </source>
</evidence>
<dbReference type="STRING" id="1888995.BD935_00075"/>
<gene>
    <name evidence="3" type="ORF">BD935_00075</name>
</gene>
<comment type="caution">
    <text evidence="3">The sequence shown here is derived from an EMBL/GenBank/DDBJ whole genome shotgun (WGS) entry which is preliminary data.</text>
</comment>
<dbReference type="EMBL" id="MIZA01000001">
    <property type="protein sequence ID" value="OIR21166.1"/>
    <property type="molecule type" value="Genomic_DNA"/>
</dbReference>
<dbReference type="Gene3D" id="3.30.360.10">
    <property type="entry name" value="Dihydrodipicolinate Reductase, domain 2"/>
    <property type="match status" value="1"/>
</dbReference>
<evidence type="ECO:0000313" key="3">
    <source>
        <dbReference type="EMBL" id="OIR21166.1"/>
    </source>
</evidence>
<reference evidence="3 4" key="1">
    <citation type="submission" date="2016-08" db="EMBL/GenBank/DDBJ databases">
        <title>New Insights into Marine Group III Euryarchaeota, from dark to light.</title>
        <authorList>
            <person name="Haro-Moreno J.M."/>
            <person name="Rodriguez-Valera F."/>
            <person name="Lopez-Garcia P."/>
            <person name="Moreira D."/>
            <person name="Martin-Cuadrado A.B."/>
        </authorList>
    </citation>
    <scope>NUCLEOTIDE SEQUENCE [LARGE SCALE GENOMIC DNA]</scope>
    <source>
        <strain evidence="3">CG-Epi1</strain>
    </source>
</reference>
<dbReference type="PANTHER" id="PTHR43377">
    <property type="entry name" value="BILIVERDIN REDUCTASE A"/>
    <property type="match status" value="1"/>
</dbReference>
<dbReference type="GO" id="GO:0000166">
    <property type="term" value="F:nucleotide binding"/>
    <property type="evidence" value="ECO:0007669"/>
    <property type="project" value="InterPro"/>
</dbReference>
<dbReference type="InterPro" id="IPR036291">
    <property type="entry name" value="NAD(P)-bd_dom_sf"/>
</dbReference>
<dbReference type="Pfam" id="PF22725">
    <property type="entry name" value="GFO_IDH_MocA_C3"/>
    <property type="match status" value="1"/>
</dbReference>
<dbReference type="Gene3D" id="3.40.50.720">
    <property type="entry name" value="NAD(P)-binding Rossmann-like Domain"/>
    <property type="match status" value="1"/>
</dbReference>
<dbReference type="SUPFAM" id="SSF55347">
    <property type="entry name" value="Glyceraldehyde-3-phosphate dehydrogenase-like, C-terminal domain"/>
    <property type="match status" value="1"/>
</dbReference>
<accession>A0A1J5UA78</accession>
<evidence type="ECO:0000313" key="4">
    <source>
        <dbReference type="Proteomes" id="UP000183080"/>
    </source>
</evidence>
<dbReference type="PANTHER" id="PTHR43377:SF1">
    <property type="entry name" value="BILIVERDIN REDUCTASE A"/>
    <property type="match status" value="1"/>
</dbReference>
<dbReference type="InterPro" id="IPR055170">
    <property type="entry name" value="GFO_IDH_MocA-like_dom"/>
</dbReference>
<evidence type="ECO:0000259" key="1">
    <source>
        <dbReference type="Pfam" id="PF01408"/>
    </source>
</evidence>
<dbReference type="AlphaFoldDB" id="A0A1J5UA78"/>
<dbReference type="InterPro" id="IPR051450">
    <property type="entry name" value="Gfo/Idh/MocA_Oxidoreductases"/>
</dbReference>